<feature type="non-terminal residue" evidence="1">
    <location>
        <position position="9"/>
    </location>
</feature>
<proteinExistence type="predicted"/>
<dbReference type="Proteomes" id="UP000663881">
    <property type="component" value="Unassembled WGS sequence"/>
</dbReference>
<comment type="caution">
    <text evidence="1">The sequence shown here is derived from an EMBL/GenBank/DDBJ whole genome shotgun (WGS) entry which is preliminary data.</text>
</comment>
<evidence type="ECO:0000313" key="1">
    <source>
        <dbReference type="EMBL" id="CAF4471385.1"/>
    </source>
</evidence>
<organism evidence="1 2">
    <name type="scientific">Adineta steineri</name>
    <dbReference type="NCBI Taxonomy" id="433720"/>
    <lineage>
        <taxon>Eukaryota</taxon>
        <taxon>Metazoa</taxon>
        <taxon>Spiralia</taxon>
        <taxon>Gnathifera</taxon>
        <taxon>Rotifera</taxon>
        <taxon>Eurotatoria</taxon>
        <taxon>Bdelloidea</taxon>
        <taxon>Adinetida</taxon>
        <taxon>Adinetidae</taxon>
        <taxon>Adineta</taxon>
    </lineage>
</organism>
<name>A0A820TPW2_9BILA</name>
<protein>
    <submittedName>
        <fullName evidence="1">Uncharacterized protein</fullName>
    </submittedName>
</protein>
<reference evidence="1" key="1">
    <citation type="submission" date="2021-02" db="EMBL/GenBank/DDBJ databases">
        <authorList>
            <person name="Nowell W R."/>
        </authorList>
    </citation>
    <scope>NUCLEOTIDE SEQUENCE</scope>
</reference>
<gene>
    <name evidence="1" type="ORF">OKA104_LOCUS55255</name>
</gene>
<evidence type="ECO:0000313" key="2">
    <source>
        <dbReference type="Proteomes" id="UP000663881"/>
    </source>
</evidence>
<accession>A0A820TPW2</accession>
<dbReference type="EMBL" id="CAJOAY010038638">
    <property type="protein sequence ID" value="CAF4471385.1"/>
    <property type="molecule type" value="Genomic_DNA"/>
</dbReference>
<sequence>MPWKALPYP</sequence>